<dbReference type="InterPro" id="IPR009003">
    <property type="entry name" value="Peptidase_S1_PA"/>
</dbReference>
<dbReference type="InterPro" id="IPR018114">
    <property type="entry name" value="TRYPSIN_HIS"/>
</dbReference>
<evidence type="ECO:0000256" key="6">
    <source>
        <dbReference type="ARBA" id="ARBA00024195"/>
    </source>
</evidence>
<dbReference type="PROSITE" id="PS00134">
    <property type="entry name" value="TRYPSIN_HIS"/>
    <property type="match status" value="1"/>
</dbReference>
<keyword evidence="11" id="KW-1185">Reference proteome</keyword>
<dbReference type="PRINTS" id="PR00722">
    <property type="entry name" value="CHYMOTRYPSIN"/>
</dbReference>
<evidence type="ECO:0000256" key="4">
    <source>
        <dbReference type="ARBA" id="ARBA00023157"/>
    </source>
</evidence>
<dbReference type="GO" id="GO:0016020">
    <property type="term" value="C:membrane"/>
    <property type="evidence" value="ECO:0007669"/>
    <property type="project" value="InterPro"/>
</dbReference>
<dbReference type="FunFam" id="2.40.10.10:FF:000002">
    <property type="entry name" value="Transmembrane protease serine"/>
    <property type="match status" value="1"/>
</dbReference>
<keyword evidence="8" id="KW-0472">Membrane</keyword>
<dbReference type="Proteomes" id="UP000324632">
    <property type="component" value="Chromosome 9"/>
</dbReference>
<accession>A0A5A9P7S8</accession>
<feature type="domain" description="Peptidase S1" evidence="9">
    <location>
        <begin position="220"/>
        <end position="419"/>
    </location>
</feature>
<evidence type="ECO:0000256" key="7">
    <source>
        <dbReference type="RuleBase" id="RU363034"/>
    </source>
</evidence>
<dbReference type="Gene3D" id="3.10.250.10">
    <property type="entry name" value="SRCR-like domain"/>
    <property type="match status" value="1"/>
</dbReference>
<dbReference type="InterPro" id="IPR001314">
    <property type="entry name" value="Peptidase_S1A"/>
</dbReference>
<dbReference type="CDD" id="cd00112">
    <property type="entry name" value="LDLa"/>
    <property type="match status" value="1"/>
</dbReference>
<evidence type="ECO:0000256" key="1">
    <source>
        <dbReference type="ARBA" id="ARBA00022670"/>
    </source>
</evidence>
<dbReference type="EMBL" id="SOYY01000009">
    <property type="protein sequence ID" value="KAA0717241.1"/>
    <property type="molecule type" value="Genomic_DNA"/>
</dbReference>
<protein>
    <submittedName>
        <fullName evidence="10">Transmembrane protease serine 13</fullName>
    </submittedName>
</protein>
<keyword evidence="8 10" id="KW-0812">Transmembrane</keyword>
<dbReference type="SUPFAM" id="SSF50494">
    <property type="entry name" value="Trypsin-like serine proteases"/>
    <property type="match status" value="1"/>
</dbReference>
<evidence type="ECO:0000259" key="9">
    <source>
        <dbReference type="PROSITE" id="PS50240"/>
    </source>
</evidence>
<dbReference type="InterPro" id="IPR043504">
    <property type="entry name" value="Peptidase_S1_PA_chymotrypsin"/>
</dbReference>
<dbReference type="CDD" id="cd00190">
    <property type="entry name" value="Tryp_SPc"/>
    <property type="match status" value="1"/>
</dbReference>
<dbReference type="InterPro" id="IPR001254">
    <property type="entry name" value="Trypsin_dom"/>
</dbReference>
<proteinExistence type="inferred from homology"/>
<dbReference type="SMART" id="SM00020">
    <property type="entry name" value="Tryp_SPc"/>
    <property type="match status" value="1"/>
</dbReference>
<dbReference type="InterPro" id="IPR036772">
    <property type="entry name" value="SRCR-like_dom_sf"/>
</dbReference>
<dbReference type="InterPro" id="IPR001190">
    <property type="entry name" value="SRCR"/>
</dbReference>
<evidence type="ECO:0000256" key="3">
    <source>
        <dbReference type="ARBA" id="ARBA00022825"/>
    </source>
</evidence>
<evidence type="ECO:0000256" key="5">
    <source>
        <dbReference type="ARBA" id="ARBA00023180"/>
    </source>
</evidence>
<comment type="caution">
    <text evidence="10">The sequence shown here is derived from an EMBL/GenBank/DDBJ whole genome shotgun (WGS) entry which is preliminary data.</text>
</comment>
<dbReference type="GO" id="GO:0006508">
    <property type="term" value="P:proteolysis"/>
    <property type="evidence" value="ECO:0007669"/>
    <property type="project" value="UniProtKB-KW"/>
</dbReference>
<comment type="similarity">
    <text evidence="6">Belongs to the peptidase S1 family. CLIP subfamily.</text>
</comment>
<dbReference type="PROSITE" id="PS00135">
    <property type="entry name" value="TRYPSIN_SER"/>
    <property type="match status" value="1"/>
</dbReference>
<dbReference type="InterPro" id="IPR033116">
    <property type="entry name" value="TRYPSIN_SER"/>
</dbReference>
<evidence type="ECO:0000256" key="8">
    <source>
        <dbReference type="SAM" id="Phobius"/>
    </source>
</evidence>
<keyword evidence="4" id="KW-1015">Disulfide bond</keyword>
<keyword evidence="3 7" id="KW-0720">Serine protease</keyword>
<dbReference type="PROSITE" id="PS50240">
    <property type="entry name" value="TRYPSIN_DOM"/>
    <property type="match status" value="1"/>
</dbReference>
<keyword evidence="5" id="KW-0325">Glycoprotein</keyword>
<gene>
    <name evidence="10" type="ORF">E1301_Tti017324</name>
</gene>
<dbReference type="Pfam" id="PF15494">
    <property type="entry name" value="SRCR_2"/>
    <property type="match status" value="1"/>
</dbReference>
<keyword evidence="8" id="KW-1133">Transmembrane helix</keyword>
<name>A0A5A9P7S8_9TELE</name>
<sequence length="486" mass="53125">MLDQNTPQPSYPGIQAAQGQPYHIPQQIPYTPAPNLVQTVPSQSRKVSSSKSKKLCYGGSGGSAILVTLLVLAVGFGVRYGPSLFKFAKKDQITDKCPASKVDCDGKKDCSQGSDESVCVQFGKGNELQVKTSKTGRFSPVCSEGWTKSIGDQTCKQLGFKESFENGFMQTSSSTVQSVNNSQFSNTIQGSVVSSQQCLDQKVVSLRCNDCGKPPTSTKIIGGATAVAGQWPWQASLHFMRSHTCGGSLVAPDFILTAAHCFPSDTAGMQEISNWRVFVGIVSQGNLPNPYYLKQIILHENYNSETHDNDIALLRLEKSISRGSTTLMEVAVNLIEQSTCNKADSYKGAITSNMQCAGDLAGGRDSCQGDSGGPMVCKADDRWYLTGVTSWGIGCGKQNFPGVYAKVERFLPWIHSRMQCVYFYISNKSTIRESKELKSSLSHTYSCKIINSENCENLDHCNQQWEWVWGTSFNYFTNGGHDFVIT</sequence>
<reference evidence="10 11" key="1">
    <citation type="journal article" date="2019" name="Mol. Ecol. Resour.">
        <title>Chromosome-level genome assembly of Triplophysa tibetana, a fish adapted to the harsh high-altitude environment of the Tibetan Plateau.</title>
        <authorList>
            <person name="Yang X."/>
            <person name="Liu H."/>
            <person name="Ma Z."/>
            <person name="Zou Y."/>
            <person name="Zou M."/>
            <person name="Mao Y."/>
            <person name="Li X."/>
            <person name="Wang H."/>
            <person name="Chen T."/>
            <person name="Wang W."/>
            <person name="Yang R."/>
        </authorList>
    </citation>
    <scope>NUCLEOTIDE SEQUENCE [LARGE SCALE GENOMIC DNA]</scope>
    <source>
        <strain evidence="10">TTIB1903HZAU</strain>
        <tissue evidence="10">Muscle</tissue>
    </source>
</reference>
<dbReference type="InterPro" id="IPR002172">
    <property type="entry name" value="LDrepeatLR_classA_rpt"/>
</dbReference>
<dbReference type="AlphaFoldDB" id="A0A5A9P7S8"/>
<dbReference type="SUPFAM" id="SSF56487">
    <property type="entry name" value="SRCR-like"/>
    <property type="match status" value="1"/>
</dbReference>
<dbReference type="Pfam" id="PF00089">
    <property type="entry name" value="Trypsin"/>
    <property type="match status" value="1"/>
</dbReference>
<dbReference type="PANTHER" id="PTHR24252:SF7">
    <property type="entry name" value="HYALIN"/>
    <property type="match status" value="1"/>
</dbReference>
<organism evidence="10 11">
    <name type="scientific">Triplophysa tibetana</name>
    <dbReference type="NCBI Taxonomy" id="1572043"/>
    <lineage>
        <taxon>Eukaryota</taxon>
        <taxon>Metazoa</taxon>
        <taxon>Chordata</taxon>
        <taxon>Craniata</taxon>
        <taxon>Vertebrata</taxon>
        <taxon>Euteleostomi</taxon>
        <taxon>Actinopterygii</taxon>
        <taxon>Neopterygii</taxon>
        <taxon>Teleostei</taxon>
        <taxon>Ostariophysi</taxon>
        <taxon>Cypriniformes</taxon>
        <taxon>Nemacheilidae</taxon>
        <taxon>Triplophysa</taxon>
    </lineage>
</organism>
<evidence type="ECO:0000256" key="2">
    <source>
        <dbReference type="ARBA" id="ARBA00022801"/>
    </source>
</evidence>
<dbReference type="Gene3D" id="2.40.10.10">
    <property type="entry name" value="Trypsin-like serine proteases"/>
    <property type="match status" value="2"/>
</dbReference>
<dbReference type="GO" id="GO:0004252">
    <property type="term" value="F:serine-type endopeptidase activity"/>
    <property type="evidence" value="ECO:0007669"/>
    <property type="project" value="InterPro"/>
</dbReference>
<keyword evidence="1 7" id="KW-0645">Protease</keyword>
<feature type="transmembrane region" description="Helical" evidence="8">
    <location>
        <begin position="55"/>
        <end position="78"/>
    </location>
</feature>
<dbReference type="PANTHER" id="PTHR24252">
    <property type="entry name" value="ACROSIN-RELATED"/>
    <property type="match status" value="1"/>
</dbReference>
<evidence type="ECO:0000313" key="10">
    <source>
        <dbReference type="EMBL" id="KAA0717241.1"/>
    </source>
</evidence>
<evidence type="ECO:0000313" key="11">
    <source>
        <dbReference type="Proteomes" id="UP000324632"/>
    </source>
</evidence>
<keyword evidence="2 7" id="KW-0378">Hydrolase</keyword>